<evidence type="ECO:0000313" key="2">
    <source>
        <dbReference type="EMBL" id="CAI0428213.1"/>
    </source>
</evidence>
<sequence>MAVSSISIPTLIHQLFHCNVPQSSTSFSFPASTVSISKTHNAPSLSISRASSSSSSSSSSSRSKSKTSTAKKKKKGKSGGGGGHGDWKDLGLSEVEVVEPRGGGRDYDDEDDFDDYDEAGSTSISRYNAPPTTPLPNPPAGFFVSESGRVSMTSGNRIATIVDATNNNPLECVIRRVFRSSRGAECMLLCPVDTPVQILKSTNIDGWSAVSDDEVEAILPAAAYALAKINMHLVHSGFCYTARGGFCYSEDDIFDFRTGKDLLLAFSKAISFIHTYKKS</sequence>
<keyword evidence="3" id="KW-1185">Reference proteome</keyword>
<dbReference type="PANTHER" id="PTHR36061:SF3">
    <property type="entry name" value="OS04G0692200 PROTEIN"/>
    <property type="match status" value="1"/>
</dbReference>
<name>A0AAV0L169_9ROSI</name>
<dbReference type="PANTHER" id="PTHR36061">
    <property type="match status" value="1"/>
</dbReference>
<organism evidence="2 3">
    <name type="scientific">Linum tenue</name>
    <dbReference type="NCBI Taxonomy" id="586396"/>
    <lineage>
        <taxon>Eukaryota</taxon>
        <taxon>Viridiplantae</taxon>
        <taxon>Streptophyta</taxon>
        <taxon>Embryophyta</taxon>
        <taxon>Tracheophyta</taxon>
        <taxon>Spermatophyta</taxon>
        <taxon>Magnoliopsida</taxon>
        <taxon>eudicotyledons</taxon>
        <taxon>Gunneridae</taxon>
        <taxon>Pentapetalae</taxon>
        <taxon>rosids</taxon>
        <taxon>fabids</taxon>
        <taxon>Malpighiales</taxon>
        <taxon>Linaceae</taxon>
        <taxon>Linum</taxon>
    </lineage>
</organism>
<feature type="region of interest" description="Disordered" evidence="1">
    <location>
        <begin position="41"/>
        <end position="137"/>
    </location>
</feature>
<feature type="compositionally biased region" description="Acidic residues" evidence="1">
    <location>
        <begin position="107"/>
        <end position="118"/>
    </location>
</feature>
<dbReference type="Proteomes" id="UP001154282">
    <property type="component" value="Unassembled WGS sequence"/>
</dbReference>
<reference evidence="2" key="1">
    <citation type="submission" date="2022-08" db="EMBL/GenBank/DDBJ databases">
        <authorList>
            <person name="Gutierrez-Valencia J."/>
        </authorList>
    </citation>
    <scope>NUCLEOTIDE SEQUENCE</scope>
</reference>
<evidence type="ECO:0000256" key="1">
    <source>
        <dbReference type="SAM" id="MobiDB-lite"/>
    </source>
</evidence>
<dbReference type="EMBL" id="CAMGYJ010000006">
    <property type="protein sequence ID" value="CAI0428213.1"/>
    <property type="molecule type" value="Genomic_DNA"/>
</dbReference>
<comment type="caution">
    <text evidence="2">The sequence shown here is derived from an EMBL/GenBank/DDBJ whole genome shotgun (WGS) entry which is preliminary data.</text>
</comment>
<proteinExistence type="predicted"/>
<feature type="compositionally biased region" description="Basic residues" evidence="1">
    <location>
        <begin position="63"/>
        <end position="77"/>
    </location>
</feature>
<evidence type="ECO:0000313" key="3">
    <source>
        <dbReference type="Proteomes" id="UP001154282"/>
    </source>
</evidence>
<dbReference type="AlphaFoldDB" id="A0AAV0L169"/>
<accession>A0AAV0L169</accession>
<gene>
    <name evidence="2" type="ORF">LITE_LOCUS21551</name>
</gene>
<feature type="compositionally biased region" description="Low complexity" evidence="1">
    <location>
        <begin position="48"/>
        <end position="62"/>
    </location>
</feature>
<protein>
    <submittedName>
        <fullName evidence="2">Uncharacterized protein</fullName>
    </submittedName>
</protein>